<dbReference type="PANTHER" id="PTHR45916:SF1">
    <property type="entry name" value="STRUCTURAL MAINTENANCE OF CHROMOSOMES PROTEIN 5"/>
    <property type="match status" value="1"/>
</dbReference>
<dbReference type="EMBL" id="FN668688">
    <property type="protein sequence ID" value="CBK24614.2"/>
    <property type="molecule type" value="Genomic_DNA"/>
</dbReference>
<feature type="domain" description="Rad50/SbcC-type AAA" evidence="4">
    <location>
        <begin position="1"/>
        <end position="157"/>
    </location>
</feature>
<dbReference type="InParanoid" id="D8M975"/>
<accession>D8M975</accession>
<dbReference type="PANTHER" id="PTHR45916">
    <property type="entry name" value="STRUCTURAL MAINTENANCE OF CHROMOSOMES PROTEIN 5"/>
    <property type="match status" value="1"/>
</dbReference>
<dbReference type="RefSeq" id="XP_012898662.1">
    <property type="nucleotide sequence ID" value="XM_013043208.1"/>
</dbReference>
<dbReference type="SUPFAM" id="SSF52540">
    <property type="entry name" value="P-loop containing nucleoside triphosphate hydrolases"/>
    <property type="match status" value="1"/>
</dbReference>
<protein>
    <recommendedName>
        <fullName evidence="2">Structural maintenance of chromosomes protein 5</fullName>
    </recommendedName>
</protein>
<dbReference type="GO" id="GO:0016887">
    <property type="term" value="F:ATP hydrolysis activity"/>
    <property type="evidence" value="ECO:0007669"/>
    <property type="project" value="InterPro"/>
</dbReference>
<keyword evidence="3" id="KW-0175">Coiled coil</keyword>
<evidence type="ECO:0000259" key="4">
    <source>
        <dbReference type="Pfam" id="PF13476"/>
    </source>
</evidence>
<evidence type="ECO:0000256" key="1">
    <source>
        <dbReference type="ARBA" id="ARBA00010171"/>
    </source>
</evidence>
<dbReference type="Pfam" id="PF13476">
    <property type="entry name" value="AAA_23"/>
    <property type="match status" value="1"/>
</dbReference>
<dbReference type="InterPro" id="IPR027417">
    <property type="entry name" value="P-loop_NTPase"/>
</dbReference>
<dbReference type="GO" id="GO:0003697">
    <property type="term" value="F:single-stranded DNA binding"/>
    <property type="evidence" value="ECO:0007669"/>
    <property type="project" value="TreeGrafter"/>
</dbReference>
<dbReference type="Gene3D" id="3.40.50.300">
    <property type="entry name" value="P-loop containing nucleotide triphosphate hydrolases"/>
    <property type="match status" value="1"/>
</dbReference>
<reference evidence="5" key="1">
    <citation type="submission" date="2010-02" db="EMBL/GenBank/DDBJ databases">
        <title>Sequencing and annotation of the Blastocystis hominis genome.</title>
        <authorList>
            <person name="Wincker P."/>
        </authorList>
    </citation>
    <scope>NUCLEOTIDE SEQUENCE</scope>
    <source>
        <strain evidence="5">Singapore isolate B</strain>
    </source>
</reference>
<gene>
    <name evidence="5" type="ORF">GSBLH_T00004331001</name>
</gene>
<evidence type="ECO:0000313" key="5">
    <source>
        <dbReference type="EMBL" id="CBK24614.2"/>
    </source>
</evidence>
<evidence type="ECO:0000256" key="3">
    <source>
        <dbReference type="ARBA" id="ARBA00023054"/>
    </source>
</evidence>
<dbReference type="OrthoDB" id="10254973at2759"/>
<organism evidence="5">
    <name type="scientific">Blastocystis hominis</name>
    <dbReference type="NCBI Taxonomy" id="12968"/>
    <lineage>
        <taxon>Eukaryota</taxon>
        <taxon>Sar</taxon>
        <taxon>Stramenopiles</taxon>
        <taxon>Bigyra</taxon>
        <taxon>Opalozoa</taxon>
        <taxon>Opalinata</taxon>
        <taxon>Blastocystidae</taxon>
        <taxon>Blastocystis</taxon>
    </lineage>
</organism>
<evidence type="ECO:0000313" key="6">
    <source>
        <dbReference type="Proteomes" id="UP000008312"/>
    </source>
</evidence>
<dbReference type="GO" id="GO:0000724">
    <property type="term" value="P:double-strand break repair via homologous recombination"/>
    <property type="evidence" value="ECO:0007669"/>
    <property type="project" value="TreeGrafter"/>
</dbReference>
<evidence type="ECO:0000256" key="2">
    <source>
        <dbReference type="ARBA" id="ARBA00018687"/>
    </source>
</evidence>
<name>D8M975_BLAHO</name>
<proteinExistence type="inferred from homology"/>
<dbReference type="GeneID" id="24921364"/>
<dbReference type="GO" id="GO:0005634">
    <property type="term" value="C:nucleus"/>
    <property type="evidence" value="ECO:0007669"/>
    <property type="project" value="TreeGrafter"/>
</dbReference>
<dbReference type="InterPro" id="IPR038729">
    <property type="entry name" value="Rad50/SbcC_AAA"/>
</dbReference>
<sequence>MENFMTFRHCVFNASPRLNIILGQNGSGKSTISCAVCIVLGEDLRLLSRGNKLEEYIRYGEKQARVKVGYMFCLIKQILLRGENSDIEIEVRIHKGSADYYLNGKNIKKDKLKSLRRALKIDLSNLCQFLPQDRVSDFVNQSPQDRLFEFERSVGGEESVHAVF</sequence>
<dbReference type="GO" id="GO:0030915">
    <property type="term" value="C:Smc5-Smc6 complex"/>
    <property type="evidence" value="ECO:0007669"/>
    <property type="project" value="TreeGrafter"/>
</dbReference>
<dbReference type="Proteomes" id="UP000008312">
    <property type="component" value="Unassembled WGS sequence"/>
</dbReference>
<dbReference type="AlphaFoldDB" id="D8M975"/>
<keyword evidence="6" id="KW-1185">Reference proteome</keyword>
<comment type="similarity">
    <text evidence="1">Belongs to the SMC family. SMC5 subfamily.</text>
</comment>